<dbReference type="Gene3D" id="6.10.250.690">
    <property type="match status" value="1"/>
</dbReference>
<dbReference type="SMART" id="SM00448">
    <property type="entry name" value="REC"/>
    <property type="match status" value="1"/>
</dbReference>
<dbReference type="InterPro" id="IPR036388">
    <property type="entry name" value="WH-like_DNA-bd_sf"/>
</dbReference>
<feature type="DNA-binding region" description="OmpR/PhoB-type" evidence="9">
    <location>
        <begin position="226"/>
        <end position="324"/>
    </location>
</feature>
<evidence type="ECO:0000256" key="6">
    <source>
        <dbReference type="ARBA" id="ARBA00023125"/>
    </source>
</evidence>
<dbReference type="PROSITE" id="PS51755">
    <property type="entry name" value="OMPR_PHOB"/>
    <property type="match status" value="1"/>
</dbReference>
<dbReference type="CDD" id="cd18159">
    <property type="entry name" value="REC_OmpR_NsrR-like"/>
    <property type="match status" value="1"/>
</dbReference>
<reference evidence="12 13" key="1">
    <citation type="submission" date="2013-08" db="EMBL/GenBank/DDBJ databases">
        <authorList>
            <person name="Weinstock G."/>
            <person name="Sodergren E."/>
            <person name="Wylie T."/>
            <person name="Fulton L."/>
            <person name="Fulton R."/>
            <person name="Fronick C."/>
            <person name="O'Laughlin M."/>
            <person name="Godfrey J."/>
            <person name="Miner T."/>
            <person name="Herter B."/>
            <person name="Appelbaum E."/>
            <person name="Cordes M."/>
            <person name="Lek S."/>
            <person name="Wollam A."/>
            <person name="Pepin K.H."/>
            <person name="Palsikar V.B."/>
            <person name="Mitreva M."/>
            <person name="Wilson R.K."/>
        </authorList>
    </citation>
    <scope>NUCLEOTIDE SEQUENCE [LARGE SCALE GENOMIC DNA]</scope>
    <source>
        <strain evidence="12 13">ATCC 12856</strain>
    </source>
</reference>
<keyword evidence="4" id="KW-0902">Two-component regulatory system</keyword>
<sequence length="332" mass="38229">MSKEEKATTAFRLPSQAITLARRKRTAIVSPFASTQMFCGPAWLGQKAVLFASARETNRRPFGARCDDATLWIILDNQHPWFYCSHCILIIIKGVIIMNKIMIVEDDTKIAELLHSHIEKYGYEATITKDFNHVLDLFHNIMPDLVLLDVNLPSFDGYYWCRQIRSISTCPIIFISARAGEMDQVMALENGADDYITKPFYYDVVMAKIRSHLRRAYGAYAPKMEERIVEQAGLTLYPERMELKLGEQITALTKKEAVLLETLLKRFPRVVSRETLLEKLWDDQSYVDDNTLNVNITRVRKKLQELGIHDAIETVRGAGYRFNVTYYNGETE</sequence>
<keyword evidence="3 8" id="KW-0597">Phosphoprotein</keyword>
<evidence type="ECO:0000313" key="12">
    <source>
        <dbReference type="EMBL" id="ERI07658.1"/>
    </source>
</evidence>
<evidence type="ECO:0000313" key="13">
    <source>
        <dbReference type="Proteomes" id="UP000016511"/>
    </source>
</evidence>
<dbReference type="SMART" id="SM00862">
    <property type="entry name" value="Trans_reg_C"/>
    <property type="match status" value="1"/>
</dbReference>
<keyword evidence="2" id="KW-0963">Cytoplasm</keyword>
<comment type="caution">
    <text evidence="12">The sequence shown here is derived from an EMBL/GenBank/DDBJ whole genome shotgun (WGS) entry which is preliminary data.</text>
</comment>
<dbReference type="GO" id="GO:0000976">
    <property type="term" value="F:transcription cis-regulatory region binding"/>
    <property type="evidence" value="ECO:0007669"/>
    <property type="project" value="TreeGrafter"/>
</dbReference>
<dbReference type="GO" id="GO:0032993">
    <property type="term" value="C:protein-DNA complex"/>
    <property type="evidence" value="ECO:0007669"/>
    <property type="project" value="TreeGrafter"/>
</dbReference>
<dbReference type="GO" id="GO:0006355">
    <property type="term" value="P:regulation of DNA-templated transcription"/>
    <property type="evidence" value="ECO:0007669"/>
    <property type="project" value="InterPro"/>
</dbReference>
<proteinExistence type="predicted"/>
<dbReference type="PATRIC" id="fig|649747.3.peg.3864"/>
<keyword evidence="7" id="KW-0804">Transcription</keyword>
<protein>
    <submittedName>
        <fullName evidence="12">Response regulator protein GraR family protein</fullName>
    </submittedName>
</protein>
<gene>
    <name evidence="12" type="ORF">HMPREF0083_04259</name>
</gene>
<dbReference type="AlphaFoldDB" id="U1WZG4"/>
<feature type="domain" description="OmpR/PhoB-type" evidence="11">
    <location>
        <begin position="226"/>
        <end position="324"/>
    </location>
</feature>
<dbReference type="FunFam" id="3.40.50.2300:FF:000065">
    <property type="entry name" value="DNA-binding response regulator"/>
    <property type="match status" value="1"/>
</dbReference>
<dbReference type="eggNOG" id="COG0745">
    <property type="taxonomic scope" value="Bacteria"/>
</dbReference>
<accession>U1WZG4</accession>
<feature type="modified residue" description="4-aspartylphosphate" evidence="8">
    <location>
        <position position="149"/>
    </location>
</feature>
<evidence type="ECO:0000259" key="11">
    <source>
        <dbReference type="PROSITE" id="PS51755"/>
    </source>
</evidence>
<dbReference type="PANTHER" id="PTHR48111:SF31">
    <property type="entry name" value="TRANSCRIPTIONAL REGULATORY PROTEIN YXDJ"/>
    <property type="match status" value="1"/>
</dbReference>
<evidence type="ECO:0000256" key="5">
    <source>
        <dbReference type="ARBA" id="ARBA00023015"/>
    </source>
</evidence>
<dbReference type="CDD" id="cd00383">
    <property type="entry name" value="trans_reg_C"/>
    <property type="match status" value="1"/>
</dbReference>
<evidence type="ECO:0000259" key="10">
    <source>
        <dbReference type="PROSITE" id="PS50110"/>
    </source>
</evidence>
<keyword evidence="5" id="KW-0805">Transcription regulation</keyword>
<dbReference type="Proteomes" id="UP000016511">
    <property type="component" value="Unassembled WGS sequence"/>
</dbReference>
<dbReference type="PANTHER" id="PTHR48111">
    <property type="entry name" value="REGULATOR OF RPOS"/>
    <property type="match status" value="1"/>
</dbReference>
<dbReference type="Gene3D" id="3.40.50.2300">
    <property type="match status" value="1"/>
</dbReference>
<evidence type="ECO:0000256" key="4">
    <source>
        <dbReference type="ARBA" id="ARBA00023012"/>
    </source>
</evidence>
<dbReference type="Pfam" id="PF00486">
    <property type="entry name" value="Trans_reg_C"/>
    <property type="match status" value="1"/>
</dbReference>
<dbReference type="EMBL" id="AWSJ01000256">
    <property type="protein sequence ID" value="ERI07658.1"/>
    <property type="molecule type" value="Genomic_DNA"/>
</dbReference>
<dbReference type="GO" id="GO:0000156">
    <property type="term" value="F:phosphorelay response regulator activity"/>
    <property type="evidence" value="ECO:0007669"/>
    <property type="project" value="TreeGrafter"/>
</dbReference>
<dbReference type="PROSITE" id="PS50110">
    <property type="entry name" value="RESPONSE_REGULATORY"/>
    <property type="match status" value="1"/>
</dbReference>
<dbReference type="SUPFAM" id="SSF46894">
    <property type="entry name" value="C-terminal effector domain of the bipartite response regulators"/>
    <property type="match status" value="1"/>
</dbReference>
<dbReference type="InterPro" id="IPR001867">
    <property type="entry name" value="OmpR/PhoB-type_DNA-bd"/>
</dbReference>
<evidence type="ECO:0000256" key="8">
    <source>
        <dbReference type="PROSITE-ProRule" id="PRU00169"/>
    </source>
</evidence>
<dbReference type="Gene3D" id="1.10.10.10">
    <property type="entry name" value="Winged helix-like DNA-binding domain superfamily/Winged helix DNA-binding domain"/>
    <property type="match status" value="1"/>
</dbReference>
<keyword evidence="6 9" id="KW-0238">DNA-binding</keyword>
<comment type="subcellular location">
    <subcellularLocation>
        <location evidence="1">Cytoplasm</location>
    </subcellularLocation>
</comment>
<dbReference type="SUPFAM" id="SSF52172">
    <property type="entry name" value="CheY-like"/>
    <property type="match status" value="1"/>
</dbReference>
<name>U1WZG4_ANEAE</name>
<dbReference type="GO" id="GO:0005829">
    <property type="term" value="C:cytosol"/>
    <property type="evidence" value="ECO:0007669"/>
    <property type="project" value="TreeGrafter"/>
</dbReference>
<dbReference type="InterPro" id="IPR011006">
    <property type="entry name" value="CheY-like_superfamily"/>
</dbReference>
<evidence type="ECO:0000256" key="3">
    <source>
        <dbReference type="ARBA" id="ARBA00022553"/>
    </source>
</evidence>
<dbReference type="InterPro" id="IPR016032">
    <property type="entry name" value="Sig_transdc_resp-reg_C-effctor"/>
</dbReference>
<evidence type="ECO:0000256" key="1">
    <source>
        <dbReference type="ARBA" id="ARBA00004496"/>
    </source>
</evidence>
<keyword evidence="13" id="KW-1185">Reference proteome</keyword>
<evidence type="ECO:0000256" key="2">
    <source>
        <dbReference type="ARBA" id="ARBA00022490"/>
    </source>
</evidence>
<feature type="domain" description="Response regulatory" evidence="10">
    <location>
        <begin position="100"/>
        <end position="213"/>
    </location>
</feature>
<dbReference type="STRING" id="649747.HMPREF0083_04259"/>
<dbReference type="InterPro" id="IPR001789">
    <property type="entry name" value="Sig_transdc_resp-reg_receiver"/>
</dbReference>
<dbReference type="Pfam" id="PF00072">
    <property type="entry name" value="Response_reg"/>
    <property type="match status" value="1"/>
</dbReference>
<evidence type="ECO:0000256" key="9">
    <source>
        <dbReference type="PROSITE-ProRule" id="PRU01091"/>
    </source>
</evidence>
<dbReference type="InterPro" id="IPR039420">
    <property type="entry name" value="WalR-like"/>
</dbReference>
<dbReference type="HOGENOM" id="CLU_000445_30_3_9"/>
<evidence type="ECO:0000256" key="7">
    <source>
        <dbReference type="ARBA" id="ARBA00023163"/>
    </source>
</evidence>
<organism evidence="12 13">
    <name type="scientific">Aneurinibacillus aneurinilyticus ATCC 12856</name>
    <dbReference type="NCBI Taxonomy" id="649747"/>
    <lineage>
        <taxon>Bacteria</taxon>
        <taxon>Bacillati</taxon>
        <taxon>Bacillota</taxon>
        <taxon>Bacilli</taxon>
        <taxon>Bacillales</taxon>
        <taxon>Paenibacillaceae</taxon>
        <taxon>Aneurinibacillus group</taxon>
        <taxon>Aneurinibacillus</taxon>
    </lineage>
</organism>